<protein>
    <submittedName>
        <fullName evidence="1">Uncharacterized protein</fullName>
    </submittedName>
</protein>
<evidence type="ECO:0000313" key="2">
    <source>
        <dbReference type="Proteomes" id="UP000248961"/>
    </source>
</evidence>
<keyword evidence="2" id="KW-1185">Reference proteome</keyword>
<dbReference type="AlphaFoldDB" id="A0A395HHJ6"/>
<reference evidence="1 2" key="1">
    <citation type="submission" date="2018-02" db="EMBL/GenBank/DDBJ databases">
        <title>The genomes of Aspergillus section Nigri reveals drivers in fungal speciation.</title>
        <authorList>
            <consortium name="DOE Joint Genome Institute"/>
            <person name="Vesth T.C."/>
            <person name="Nybo J."/>
            <person name="Theobald S."/>
            <person name="Brandl J."/>
            <person name="Frisvad J.C."/>
            <person name="Nielsen K.F."/>
            <person name="Lyhne E.K."/>
            <person name="Kogle M.E."/>
            <person name="Kuo A."/>
            <person name="Riley R."/>
            <person name="Clum A."/>
            <person name="Nolan M."/>
            <person name="Lipzen A."/>
            <person name="Salamov A."/>
            <person name="Henrissat B."/>
            <person name="Wiebenga A."/>
            <person name="De vries R.P."/>
            <person name="Grigoriev I.V."/>
            <person name="Mortensen U.H."/>
            <person name="Andersen M.R."/>
            <person name="Baker S.E."/>
        </authorList>
    </citation>
    <scope>NUCLEOTIDE SEQUENCE [LARGE SCALE GENOMIC DNA]</scope>
    <source>
        <strain evidence="1 2">CBS 101889</strain>
    </source>
</reference>
<dbReference type="Proteomes" id="UP000248961">
    <property type="component" value="Unassembled WGS sequence"/>
</dbReference>
<gene>
    <name evidence="1" type="ORF">BO97DRAFT_464851</name>
</gene>
<name>A0A395HHJ6_ASPHC</name>
<sequence length="420" mass="46962">MPALENLTLWCNSAEGLTVRDIFENVQMPSLRQLELDGITLPIGERTASAVRKVNQACSPTITKGTAQFSTLNIHHCKENPAAIEELILWPKALTHFNASVLSGSGPACDVNLSKLNAWLLAHKDTLQTIQIRCIYKQRQGQLFHTRGFVALERLTLPWWEIRGNFPWREDDDSPFVFTPAHADAILCAPRLETLELDFGQGGHGPDYFGRLGEIEDRWIRDLACAALARQAALRTICVGFKPRPYDLAVIIEYPWDRLNRLREDLQPLGIMLEYTEPTFSEEEWVQARMRAFPPWDAMRGSESPPLDDGMFGGVISKDVEPTLEEQEAWEAPSGGRWVIIITVSIPSVKWLFLGGRQGSTLQRSHDVGRSVLAVADPKVGNVGGVLHYDVHVGRSVAQAGIPTTVDFDREGMNSDRWMG</sequence>
<dbReference type="GeneID" id="37203809"/>
<accession>A0A395HHJ6</accession>
<dbReference type="RefSeq" id="XP_025546127.1">
    <property type="nucleotide sequence ID" value="XM_025699520.1"/>
</dbReference>
<dbReference type="OrthoDB" id="5139510at2759"/>
<dbReference type="VEuPathDB" id="FungiDB:BO97DRAFT_464851"/>
<dbReference type="EMBL" id="KZ824344">
    <property type="protein sequence ID" value="RAL06973.1"/>
    <property type="molecule type" value="Genomic_DNA"/>
</dbReference>
<evidence type="ECO:0000313" key="1">
    <source>
        <dbReference type="EMBL" id="RAL06973.1"/>
    </source>
</evidence>
<proteinExistence type="predicted"/>
<organism evidence="1 2">
    <name type="scientific">Aspergillus homomorphus (strain CBS 101889)</name>
    <dbReference type="NCBI Taxonomy" id="1450537"/>
    <lineage>
        <taxon>Eukaryota</taxon>
        <taxon>Fungi</taxon>
        <taxon>Dikarya</taxon>
        <taxon>Ascomycota</taxon>
        <taxon>Pezizomycotina</taxon>
        <taxon>Eurotiomycetes</taxon>
        <taxon>Eurotiomycetidae</taxon>
        <taxon>Eurotiales</taxon>
        <taxon>Aspergillaceae</taxon>
        <taxon>Aspergillus</taxon>
        <taxon>Aspergillus subgen. Circumdati</taxon>
    </lineage>
</organism>